<accession>A0A0A9HW74</accession>
<name>A0A0A9HW74_ARUDO</name>
<reference evidence="1" key="1">
    <citation type="submission" date="2014-09" db="EMBL/GenBank/DDBJ databases">
        <authorList>
            <person name="Magalhaes I.L.F."/>
            <person name="Oliveira U."/>
            <person name="Santos F.R."/>
            <person name="Vidigal T.H.D.A."/>
            <person name="Brescovit A.D."/>
            <person name="Santos A.J."/>
        </authorList>
    </citation>
    <scope>NUCLEOTIDE SEQUENCE</scope>
    <source>
        <tissue evidence="1">Shoot tissue taken approximately 20 cm above the soil surface</tissue>
    </source>
</reference>
<sequence>MQYIVLVRSFSLASFSIESINHLTRTYLFVYMDLT</sequence>
<evidence type="ECO:0000313" key="1">
    <source>
        <dbReference type="EMBL" id="JAE37123.1"/>
    </source>
</evidence>
<proteinExistence type="predicted"/>
<dbReference type="AlphaFoldDB" id="A0A0A9HW74"/>
<dbReference type="EMBL" id="GBRH01160773">
    <property type="protein sequence ID" value="JAE37123.1"/>
    <property type="molecule type" value="Transcribed_RNA"/>
</dbReference>
<protein>
    <submittedName>
        <fullName evidence="1">Uncharacterized protein</fullName>
    </submittedName>
</protein>
<organism evidence="1">
    <name type="scientific">Arundo donax</name>
    <name type="common">Giant reed</name>
    <name type="synonym">Donax arundinaceus</name>
    <dbReference type="NCBI Taxonomy" id="35708"/>
    <lineage>
        <taxon>Eukaryota</taxon>
        <taxon>Viridiplantae</taxon>
        <taxon>Streptophyta</taxon>
        <taxon>Embryophyta</taxon>
        <taxon>Tracheophyta</taxon>
        <taxon>Spermatophyta</taxon>
        <taxon>Magnoliopsida</taxon>
        <taxon>Liliopsida</taxon>
        <taxon>Poales</taxon>
        <taxon>Poaceae</taxon>
        <taxon>PACMAD clade</taxon>
        <taxon>Arundinoideae</taxon>
        <taxon>Arundineae</taxon>
        <taxon>Arundo</taxon>
    </lineage>
</organism>
<reference evidence="1" key="2">
    <citation type="journal article" date="2015" name="Data Brief">
        <title>Shoot transcriptome of the giant reed, Arundo donax.</title>
        <authorList>
            <person name="Barrero R.A."/>
            <person name="Guerrero F.D."/>
            <person name="Moolhuijzen P."/>
            <person name="Goolsby J.A."/>
            <person name="Tidwell J."/>
            <person name="Bellgard S.E."/>
            <person name="Bellgard M.I."/>
        </authorList>
    </citation>
    <scope>NUCLEOTIDE SEQUENCE</scope>
    <source>
        <tissue evidence="1">Shoot tissue taken approximately 20 cm above the soil surface</tissue>
    </source>
</reference>